<sequence length="169" mass="19704">MKRMLVAVFAMAVINVGYSQVEEVELESVTVSATPINTTYLKDVLDNNAPEIVKDMQHRVASYDITESDLFSEDSDMYKVFFEYTNSWIVATFNNEGKILRSYEKFKDVLLPPAIRNAVYKKYPGWTLHKDIYLVSYYADKDTKKKYRIQIRKNDEKKNLKVDTFGNII</sequence>
<proteinExistence type="predicted"/>
<organism evidence="1 2">
    <name type="scientific">Zhouia spongiae</name>
    <dbReference type="NCBI Taxonomy" id="2202721"/>
    <lineage>
        <taxon>Bacteria</taxon>
        <taxon>Pseudomonadati</taxon>
        <taxon>Bacteroidota</taxon>
        <taxon>Flavobacteriia</taxon>
        <taxon>Flavobacteriales</taxon>
        <taxon>Flavobacteriaceae</taxon>
        <taxon>Zhouia</taxon>
    </lineage>
</organism>
<dbReference type="SUPFAM" id="SSF160574">
    <property type="entry name" value="BT0923-like"/>
    <property type="match status" value="1"/>
</dbReference>
<protein>
    <recommendedName>
        <fullName evidence="3">Nicotinate-nucleotide adenylyltransferase</fullName>
    </recommendedName>
</protein>
<dbReference type="EMBL" id="CP094326">
    <property type="protein sequence ID" value="UNY97946.1"/>
    <property type="molecule type" value="Genomic_DNA"/>
</dbReference>
<name>A0ABY3YJX2_9FLAO</name>
<evidence type="ECO:0008006" key="3">
    <source>
        <dbReference type="Google" id="ProtNLM"/>
    </source>
</evidence>
<keyword evidence="2" id="KW-1185">Reference proteome</keyword>
<dbReference type="Gene3D" id="3.10.450.360">
    <property type="match status" value="1"/>
</dbReference>
<evidence type="ECO:0000313" key="2">
    <source>
        <dbReference type="Proteomes" id="UP000829476"/>
    </source>
</evidence>
<evidence type="ECO:0000313" key="1">
    <source>
        <dbReference type="EMBL" id="UNY97946.1"/>
    </source>
</evidence>
<dbReference type="RefSeq" id="WP_242936357.1">
    <property type="nucleotide sequence ID" value="NZ_CP094326.1"/>
</dbReference>
<dbReference type="Proteomes" id="UP000829476">
    <property type="component" value="Chromosome"/>
</dbReference>
<reference evidence="1 2" key="1">
    <citation type="journal article" date="2018" name="Int. J. Syst. Evol. Microbiol.">
        <title>Zhouia spongiae sp. nov., isolated from a marine sponge.</title>
        <authorList>
            <person name="Zhuang L."/>
            <person name="Lin B."/>
            <person name="Qin F."/>
            <person name="Luo L."/>
        </authorList>
    </citation>
    <scope>NUCLEOTIDE SEQUENCE [LARGE SCALE GENOMIC DNA]</scope>
    <source>
        <strain evidence="1 2">HN-Y44</strain>
    </source>
</reference>
<gene>
    <name evidence="1" type="ORF">MQE36_12720</name>
</gene>
<accession>A0ABY3YJX2</accession>